<evidence type="ECO:0000313" key="3">
    <source>
        <dbReference type="Proteomes" id="UP000176294"/>
    </source>
</evidence>
<comment type="caution">
    <text evidence="2">The sequence shown here is derived from an EMBL/GenBank/DDBJ whole genome shotgun (WGS) entry which is preliminary data.</text>
</comment>
<proteinExistence type="predicted"/>
<dbReference type="Proteomes" id="UP000176294">
    <property type="component" value="Unassembled WGS sequence"/>
</dbReference>
<gene>
    <name evidence="2" type="ORF">BEN47_06425</name>
</gene>
<dbReference type="EMBL" id="MDZB01000175">
    <property type="protein sequence ID" value="OGX80883.1"/>
    <property type="molecule type" value="Genomic_DNA"/>
</dbReference>
<keyword evidence="3" id="KW-1185">Reference proteome</keyword>
<feature type="compositionally biased region" description="Pro residues" evidence="1">
    <location>
        <begin position="1"/>
        <end position="15"/>
    </location>
</feature>
<name>A0A1G1SQJ4_9BACT</name>
<evidence type="ECO:0000256" key="1">
    <source>
        <dbReference type="SAM" id="MobiDB-lite"/>
    </source>
</evidence>
<protein>
    <submittedName>
        <fullName evidence="2">Uncharacterized protein</fullName>
    </submittedName>
</protein>
<evidence type="ECO:0000313" key="2">
    <source>
        <dbReference type="EMBL" id="OGX80883.1"/>
    </source>
</evidence>
<organism evidence="2 3">
    <name type="scientific">Hymenobacter lapidarius</name>
    <dbReference type="NCBI Taxonomy" id="1908237"/>
    <lineage>
        <taxon>Bacteria</taxon>
        <taxon>Pseudomonadati</taxon>
        <taxon>Bacteroidota</taxon>
        <taxon>Cytophagia</taxon>
        <taxon>Cytophagales</taxon>
        <taxon>Hymenobacteraceae</taxon>
        <taxon>Hymenobacter</taxon>
    </lineage>
</organism>
<reference evidence="2 3" key="1">
    <citation type="submission" date="2016-08" db="EMBL/GenBank/DDBJ databases">
        <title>Hymenobacter coccineus sp. nov., Hymenobacter lapidarius sp. nov. and Hymenobacter glacialis sp. nov., isolated from Antarctic soil.</title>
        <authorList>
            <person name="Sedlacek I."/>
            <person name="Kralova S."/>
            <person name="Kyrova K."/>
            <person name="Maslanova I."/>
            <person name="Stankova E."/>
            <person name="Vrbovska V."/>
            <person name="Nemec M."/>
            <person name="Bartak M."/>
            <person name="Svec P."/>
            <person name="Busse H.-J."/>
            <person name="Pantucek R."/>
        </authorList>
    </citation>
    <scope>NUCLEOTIDE SEQUENCE [LARGE SCALE GENOMIC DNA]</scope>
    <source>
        <strain evidence="2 3">CCM 8643</strain>
    </source>
</reference>
<sequence>MAQQSPPPAVPPRPDPGYQEVSVPVPRAVTLITDVAKVMLSRDDRQDKVQTLIDKRRARSEKREQSLTITIPRNAFTRTLGLVD</sequence>
<feature type="region of interest" description="Disordered" evidence="1">
    <location>
        <begin position="1"/>
        <end position="21"/>
    </location>
</feature>
<dbReference type="AlphaFoldDB" id="A0A1G1SQJ4"/>
<dbReference type="STRING" id="1908237.BEN47_06425"/>
<accession>A0A1G1SQJ4</accession>